<feature type="compositionally biased region" description="Basic and acidic residues" evidence="1">
    <location>
        <begin position="1"/>
        <end position="16"/>
    </location>
</feature>
<feature type="compositionally biased region" description="Basic and acidic residues" evidence="1">
    <location>
        <begin position="25"/>
        <end position="38"/>
    </location>
</feature>
<reference evidence="2" key="2">
    <citation type="submission" date="2025-08" db="UniProtKB">
        <authorList>
            <consortium name="Ensembl"/>
        </authorList>
    </citation>
    <scope>IDENTIFICATION</scope>
</reference>
<evidence type="ECO:0000256" key="1">
    <source>
        <dbReference type="SAM" id="MobiDB-lite"/>
    </source>
</evidence>
<name>A0AAY4CXX4_9TELE</name>
<feature type="region of interest" description="Disordered" evidence="1">
    <location>
        <begin position="1"/>
        <end position="38"/>
    </location>
</feature>
<reference evidence="2 3" key="1">
    <citation type="submission" date="2020-06" db="EMBL/GenBank/DDBJ databases">
        <authorList>
            <consortium name="Wellcome Sanger Institute Data Sharing"/>
        </authorList>
    </citation>
    <scope>NUCLEOTIDE SEQUENCE [LARGE SCALE GENOMIC DNA]</scope>
</reference>
<gene>
    <name evidence="2" type="primary">SMIM8</name>
</gene>
<proteinExistence type="predicted"/>
<reference evidence="2" key="3">
    <citation type="submission" date="2025-09" db="UniProtKB">
        <authorList>
            <consortium name="Ensembl"/>
        </authorList>
    </citation>
    <scope>IDENTIFICATION</scope>
</reference>
<dbReference type="Ensembl" id="ENSDCDT00010047725.1">
    <property type="protein sequence ID" value="ENSDCDP00010038125.1"/>
    <property type="gene ID" value="ENSDCDG00010024705.1"/>
</dbReference>
<protein>
    <submittedName>
        <fullName evidence="2">Uncharacterized protein</fullName>
    </submittedName>
</protein>
<sequence length="77" mass="9144">KKKRESDWGGKRESCRLHGAPLRLPPDKRRREGKEGTCGGEERFHLEIRTNFGPDPAARLARRGRIYLFIYFYTYYL</sequence>
<keyword evidence="3" id="KW-1185">Reference proteome</keyword>
<accession>A0AAY4CXX4</accession>
<dbReference type="AlphaFoldDB" id="A0AAY4CXX4"/>
<evidence type="ECO:0000313" key="3">
    <source>
        <dbReference type="Proteomes" id="UP000694580"/>
    </source>
</evidence>
<dbReference type="Proteomes" id="UP000694580">
    <property type="component" value="Chromosome 1"/>
</dbReference>
<organism evidence="2 3">
    <name type="scientific">Denticeps clupeoides</name>
    <name type="common">denticle herring</name>
    <dbReference type="NCBI Taxonomy" id="299321"/>
    <lineage>
        <taxon>Eukaryota</taxon>
        <taxon>Metazoa</taxon>
        <taxon>Chordata</taxon>
        <taxon>Craniata</taxon>
        <taxon>Vertebrata</taxon>
        <taxon>Euteleostomi</taxon>
        <taxon>Actinopterygii</taxon>
        <taxon>Neopterygii</taxon>
        <taxon>Teleostei</taxon>
        <taxon>Clupei</taxon>
        <taxon>Clupeiformes</taxon>
        <taxon>Denticipitoidei</taxon>
        <taxon>Denticipitidae</taxon>
        <taxon>Denticeps</taxon>
    </lineage>
</organism>
<evidence type="ECO:0000313" key="2">
    <source>
        <dbReference type="Ensembl" id="ENSDCDP00010038125.1"/>
    </source>
</evidence>